<name>A0A0F2TH48_STRR3</name>
<dbReference type="Proteomes" id="UP000033699">
    <property type="component" value="Unassembled WGS sequence"/>
</dbReference>
<gene>
    <name evidence="3" type="ORF">VM95_08140</name>
</gene>
<evidence type="ECO:0000256" key="1">
    <source>
        <dbReference type="SAM" id="MobiDB-lite"/>
    </source>
</evidence>
<evidence type="ECO:0000313" key="4">
    <source>
        <dbReference type="Proteomes" id="UP000033699"/>
    </source>
</evidence>
<dbReference type="PATRIC" id="fig|359131.3.peg.547"/>
<reference evidence="3 4" key="1">
    <citation type="submission" date="2015-02" db="EMBL/GenBank/DDBJ databases">
        <authorList>
            <person name="Ju K.-S."/>
            <person name="Doroghazi J.R."/>
            <person name="Metcalf W."/>
        </authorList>
    </citation>
    <scope>NUCLEOTIDE SEQUENCE [LARGE SCALE GENOMIC DNA]</scope>
    <source>
        <strain evidence="3 4">ATCC 31215</strain>
    </source>
</reference>
<evidence type="ECO:0008006" key="5">
    <source>
        <dbReference type="Google" id="ProtNLM"/>
    </source>
</evidence>
<keyword evidence="4" id="KW-1185">Reference proteome</keyword>
<dbReference type="AlphaFoldDB" id="A0A0F2TH48"/>
<organism evidence="3 4">
    <name type="scientific">Streptomyces rubellomurinus (strain ATCC 31215)</name>
    <dbReference type="NCBI Taxonomy" id="359131"/>
    <lineage>
        <taxon>Bacteria</taxon>
        <taxon>Bacillati</taxon>
        <taxon>Actinomycetota</taxon>
        <taxon>Actinomycetes</taxon>
        <taxon>Kitasatosporales</taxon>
        <taxon>Streptomycetaceae</taxon>
        <taxon>Streptomyces</taxon>
    </lineage>
</organism>
<dbReference type="RefSeq" id="WP_045693482.1">
    <property type="nucleotide sequence ID" value="NZ_JZKH01000011.1"/>
</dbReference>
<evidence type="ECO:0000313" key="3">
    <source>
        <dbReference type="EMBL" id="KJS62558.1"/>
    </source>
</evidence>
<keyword evidence="2" id="KW-0732">Signal</keyword>
<comment type="caution">
    <text evidence="3">The sequence shown here is derived from an EMBL/GenBank/DDBJ whole genome shotgun (WGS) entry which is preliminary data.</text>
</comment>
<evidence type="ECO:0000256" key="2">
    <source>
        <dbReference type="SAM" id="SignalP"/>
    </source>
</evidence>
<dbReference type="EMBL" id="JZKH01000011">
    <property type="protein sequence ID" value="KJS62558.1"/>
    <property type="molecule type" value="Genomic_DNA"/>
</dbReference>
<feature type="chain" id="PRO_5002459775" description="ATP-binding protein" evidence="2">
    <location>
        <begin position="28"/>
        <end position="132"/>
    </location>
</feature>
<feature type="signal peptide" evidence="2">
    <location>
        <begin position="1"/>
        <end position="27"/>
    </location>
</feature>
<sequence>MKQALKAAGTAALGIAIAAVGTGVASAADGQAAGGLGLPTGAVTNPAVTGAVTDTASKLPGGDKVTGALGTLAPTAGHAAAAPAPAGAPAAAPAAPVAGVTQTRGAVPTIPGVDKTPIGGLTGALPLPGLTG</sequence>
<feature type="region of interest" description="Disordered" evidence="1">
    <location>
        <begin position="76"/>
        <end position="101"/>
    </location>
</feature>
<proteinExistence type="predicted"/>
<accession>A0A0F2TH48</accession>
<protein>
    <recommendedName>
        <fullName evidence="5">ATP-binding protein</fullName>
    </recommendedName>
</protein>